<sequence>MTSTPATPRESRRRPRRAALLLATAAAVSAVALLTGCAASAPQVGPNTTTAPDAAADVPRDAAPQGLKPLGPGFLGSVTTPSPEATITPEVGSWDGVTPPPGYRVILLSAGDDAATATLVTAVTNWARSTGVDLQAMTASNDDGIEADIEKAVELEPDLVVSAGDKMIDVLMLLSSQHLNQQFLVVGSELPEPTGNVTSVTWPGATFRGTGLGAADQPDPAAITPERAAAAVPAGVASVLHGLTGIVVRLE</sequence>
<feature type="chain" id="PRO_5014670368" evidence="2">
    <location>
        <begin position="42"/>
        <end position="251"/>
    </location>
</feature>
<name>A0A2M9C432_9MICO</name>
<feature type="signal peptide" evidence="2">
    <location>
        <begin position="1"/>
        <end position="41"/>
    </location>
</feature>
<evidence type="ECO:0000256" key="1">
    <source>
        <dbReference type="SAM" id="MobiDB-lite"/>
    </source>
</evidence>
<feature type="compositionally biased region" description="Low complexity" evidence="1">
    <location>
        <begin position="48"/>
        <end position="64"/>
    </location>
</feature>
<dbReference type="EMBL" id="PGFB01000001">
    <property type="protein sequence ID" value="PJJ65272.1"/>
    <property type="molecule type" value="Genomic_DNA"/>
</dbReference>
<accession>A0A2M9C432</accession>
<dbReference type="PROSITE" id="PS51318">
    <property type="entry name" value="TAT"/>
    <property type="match status" value="1"/>
</dbReference>
<gene>
    <name evidence="3" type="ORF">CLV54_0301</name>
</gene>
<dbReference type="InterPro" id="IPR006311">
    <property type="entry name" value="TAT_signal"/>
</dbReference>
<dbReference type="AlphaFoldDB" id="A0A2M9C432"/>
<evidence type="ECO:0000256" key="2">
    <source>
        <dbReference type="SAM" id="SignalP"/>
    </source>
</evidence>
<feature type="region of interest" description="Disordered" evidence="1">
    <location>
        <begin position="40"/>
        <end position="66"/>
    </location>
</feature>
<proteinExistence type="predicted"/>
<evidence type="ECO:0000313" key="3">
    <source>
        <dbReference type="EMBL" id="PJJ65272.1"/>
    </source>
</evidence>
<protein>
    <submittedName>
        <fullName evidence="3">Basic membrane protein</fullName>
    </submittedName>
</protein>
<organism evidence="3 4">
    <name type="scientific">Compostimonas suwonensis</name>
    <dbReference type="NCBI Taxonomy" id="1048394"/>
    <lineage>
        <taxon>Bacteria</taxon>
        <taxon>Bacillati</taxon>
        <taxon>Actinomycetota</taxon>
        <taxon>Actinomycetes</taxon>
        <taxon>Micrococcales</taxon>
        <taxon>Microbacteriaceae</taxon>
        <taxon>Compostimonas</taxon>
    </lineage>
</organism>
<dbReference type="Gene3D" id="3.40.50.2300">
    <property type="match status" value="1"/>
</dbReference>
<reference evidence="3 4" key="1">
    <citation type="submission" date="2017-11" db="EMBL/GenBank/DDBJ databases">
        <title>Genomic Encyclopedia of Archaeal and Bacterial Type Strains, Phase II (KMG-II): From Individual Species to Whole Genera.</title>
        <authorList>
            <person name="Goeker M."/>
        </authorList>
    </citation>
    <scope>NUCLEOTIDE SEQUENCE [LARGE SCALE GENOMIC DNA]</scope>
    <source>
        <strain evidence="3 4">DSM 25625</strain>
    </source>
</reference>
<keyword evidence="2" id="KW-0732">Signal</keyword>
<keyword evidence="4" id="KW-1185">Reference proteome</keyword>
<dbReference type="Proteomes" id="UP000230161">
    <property type="component" value="Unassembled WGS sequence"/>
</dbReference>
<comment type="caution">
    <text evidence="3">The sequence shown here is derived from an EMBL/GenBank/DDBJ whole genome shotgun (WGS) entry which is preliminary data.</text>
</comment>
<dbReference type="RefSeq" id="WP_245861223.1">
    <property type="nucleotide sequence ID" value="NZ_PGFB01000001.1"/>
</dbReference>
<evidence type="ECO:0000313" key="4">
    <source>
        <dbReference type="Proteomes" id="UP000230161"/>
    </source>
</evidence>